<keyword evidence="1" id="KW-1133">Transmembrane helix</keyword>
<dbReference type="GO" id="GO:0042765">
    <property type="term" value="C:GPI-anchor transamidase complex"/>
    <property type="evidence" value="ECO:0007669"/>
    <property type="project" value="InterPro"/>
</dbReference>
<name>A0A1R3HGB1_9ROSI</name>
<comment type="caution">
    <text evidence="2">The sequence shown here is derived from an EMBL/GenBank/DDBJ whole genome shotgun (WGS) entry which is preliminary data.</text>
</comment>
<reference evidence="3" key="1">
    <citation type="submission" date="2013-09" db="EMBL/GenBank/DDBJ databases">
        <title>Corchorus olitorius genome sequencing.</title>
        <authorList>
            <person name="Alam M."/>
            <person name="Haque M.S."/>
            <person name="Islam M.S."/>
            <person name="Emdad E.M."/>
            <person name="Islam M.M."/>
            <person name="Ahmed B."/>
            <person name="Halim A."/>
            <person name="Hossen Q.M.M."/>
            <person name="Hossain M.Z."/>
            <person name="Ahmed R."/>
            <person name="Khan M.M."/>
            <person name="Islam R."/>
            <person name="Rashid M.M."/>
            <person name="Khan S.A."/>
            <person name="Rahman M.S."/>
            <person name="Alam M."/>
            <person name="Yahiya A.S."/>
            <person name="Khan M.S."/>
            <person name="Azam M.S."/>
            <person name="Haque T."/>
            <person name="Lashkar M.Z.H."/>
            <person name="Akhand A.I."/>
            <person name="Morshed G."/>
            <person name="Roy S."/>
            <person name="Uddin K.S."/>
            <person name="Rabeya T."/>
            <person name="Hossain A.S."/>
            <person name="Chowdhury A."/>
            <person name="Snigdha A.R."/>
            <person name="Mortoza M.S."/>
            <person name="Matin S.A."/>
            <person name="Hoque S.M.E."/>
            <person name="Islam M.K."/>
            <person name="Roy D.K."/>
            <person name="Haider R."/>
            <person name="Moosa M.M."/>
            <person name="Elias S.M."/>
            <person name="Hasan A.M."/>
            <person name="Jahan S."/>
            <person name="Shafiuddin M."/>
            <person name="Mahmood N."/>
            <person name="Shommy N.S."/>
        </authorList>
    </citation>
    <scope>NUCLEOTIDE SEQUENCE [LARGE SCALE GENOMIC DNA]</scope>
    <source>
        <strain evidence="3">cv. O-4</strain>
    </source>
</reference>
<dbReference type="STRING" id="93759.A0A1R3HGB1"/>
<dbReference type="PANTHER" id="PTHR13304:SF0">
    <property type="entry name" value="GLYCOSYLPHOSPHATIDYLINOSITOL ANCHOR ATTACHMENT 1 PROTEIN"/>
    <property type="match status" value="1"/>
</dbReference>
<gene>
    <name evidence="2" type="ORF">COLO4_29116</name>
</gene>
<organism evidence="2 3">
    <name type="scientific">Corchorus olitorius</name>
    <dbReference type="NCBI Taxonomy" id="93759"/>
    <lineage>
        <taxon>Eukaryota</taxon>
        <taxon>Viridiplantae</taxon>
        <taxon>Streptophyta</taxon>
        <taxon>Embryophyta</taxon>
        <taxon>Tracheophyta</taxon>
        <taxon>Spermatophyta</taxon>
        <taxon>Magnoliopsida</taxon>
        <taxon>eudicotyledons</taxon>
        <taxon>Gunneridae</taxon>
        <taxon>Pentapetalae</taxon>
        <taxon>rosids</taxon>
        <taxon>malvids</taxon>
        <taxon>Malvales</taxon>
        <taxon>Malvaceae</taxon>
        <taxon>Grewioideae</taxon>
        <taxon>Apeibeae</taxon>
        <taxon>Corchorus</taxon>
    </lineage>
</organism>
<dbReference type="InterPro" id="IPR007246">
    <property type="entry name" value="Gaa1"/>
</dbReference>
<dbReference type="PIRSF" id="PIRSF036762">
    <property type="entry name" value="GAA1"/>
    <property type="match status" value="1"/>
</dbReference>
<feature type="transmembrane region" description="Helical" evidence="1">
    <location>
        <begin position="496"/>
        <end position="519"/>
    </location>
</feature>
<dbReference type="GO" id="GO:0016255">
    <property type="term" value="P:attachment of GPI anchor to protein"/>
    <property type="evidence" value="ECO:0007669"/>
    <property type="project" value="TreeGrafter"/>
</dbReference>
<evidence type="ECO:0000256" key="1">
    <source>
        <dbReference type="SAM" id="Phobius"/>
    </source>
</evidence>
<feature type="transmembrane region" description="Helical" evidence="1">
    <location>
        <begin position="589"/>
        <end position="607"/>
    </location>
</feature>
<keyword evidence="1" id="KW-0472">Membrane</keyword>
<dbReference type="OrthoDB" id="445301at2759"/>
<feature type="transmembrane region" description="Helical" evidence="1">
    <location>
        <begin position="559"/>
        <end position="577"/>
    </location>
</feature>
<feature type="transmembrane region" description="Helical" evidence="1">
    <location>
        <begin position="674"/>
        <end position="696"/>
    </location>
</feature>
<dbReference type="AlphaFoldDB" id="A0A1R3HGB1"/>
<keyword evidence="1" id="KW-0812">Transmembrane</keyword>
<dbReference type="EMBL" id="AWUE01020235">
    <property type="protein sequence ID" value="OMO69343.1"/>
    <property type="molecule type" value="Genomic_DNA"/>
</dbReference>
<sequence length="809" mass="89761">MAEAKEKSENDKKPKPRVRPIVRLGILLISHSFIVSVLCCTAGVLALLLLPVLAKNTYISENALMPGSANPMLSNQHVSDGNRLVKDLTSSNLKSSETGICYAHSWYLHDVVSLFPEFLFIDMNHEYEAKVGESQRIIAQYMLDLGAEVSFHKFHPQLNQFHPLHFFSSPDSGMIQENFSCSSYAVNAVGIIRAPRGDGKEAIVLVTPYNSLKSGLGDALSVGIAYSVFSLLTQVTWLAKDIIWLVADSRYGEYAAVSAWLRDYQTPKFSSLSLLNAEVCPDINNLYELKVNSIAGSKLSNNLRRAGTMAAALVLKVGDQSEHFEDTLSIYAEASNGQMPNLDLINVVNYLAVHRQGPRVKVEKLWSLLNSNWLKILGEIFESLGKVAKSLNPAWKFGIPATEYVEGTATLASSLYYQALGVPTGPHGAFRDYQVDAITLEISPRFSSDKFRHNDILLRGGRLIEGVIRSVNNLLEKFHQSFFLYLLTSPSKFVSVGVYMIAFALLIAPLPMVAASLYVDANILGPSSKNDKPSPSTVADTDEQGITIRSWRWLNSAKLVFVVHLWGAIVSLLPYFICQIPDCSPATSFMIWVLLSGVSLLTLYLILASPFNASQGKEWALVKSVTISFVFIGLGLMSVINFATAEIGALLMVPMCLLARPLKLDLRAGSLRSFARMICNLVLGFLAFPPAAFFLLKGMLEGFGDVNVGDFWMWVESLWAWNSATYVFIATQLLQLECYSDGFGIRWLMQDYNELELRHAKKLKQPINAELKCFICHELAKERCKISSKDHIEDALEKDMIALFVLLKS</sequence>
<proteinExistence type="predicted"/>
<feature type="transmembrane region" description="Helical" evidence="1">
    <location>
        <begin position="21"/>
        <end position="54"/>
    </location>
</feature>
<evidence type="ECO:0000313" key="2">
    <source>
        <dbReference type="EMBL" id="OMO69343.1"/>
    </source>
</evidence>
<keyword evidence="3" id="KW-1185">Reference proteome</keyword>
<evidence type="ECO:0000313" key="3">
    <source>
        <dbReference type="Proteomes" id="UP000187203"/>
    </source>
</evidence>
<protein>
    <submittedName>
        <fullName evidence="2">Gaa1-like, GPI transamidase component</fullName>
    </submittedName>
</protein>
<dbReference type="Proteomes" id="UP000187203">
    <property type="component" value="Unassembled WGS sequence"/>
</dbReference>
<accession>A0A1R3HGB1</accession>
<dbReference type="Pfam" id="PF04114">
    <property type="entry name" value="Gaa1"/>
    <property type="match status" value="1"/>
</dbReference>
<dbReference type="PANTHER" id="PTHR13304">
    <property type="entry name" value="GLYCOSYLPHOSPHATIDYLINOSITOL ANCHOR ATTACHMENT 1 PROTEIN"/>
    <property type="match status" value="1"/>
</dbReference>